<dbReference type="InterPro" id="IPR012942">
    <property type="entry name" value="SRR1-like"/>
</dbReference>
<accession>A0A6A5U749</accession>
<sequence length="457" mass="51816">MSVDTRGKWPETTEEERKYRKDALLKIKMALGEDDEGRIRGPIFTKDRFKTFIEEFEPFIKREKDPLTAALKTMKIPHMDGKPENSVTATLTHRQEKLKIGKDGTRALTNDDNAEEKMMSIRVVQFKNKSGHTATIKLLENDTFNINYRGTLDLTKEEEKVGEPRNKIPDYEENTKLRNMLRQCPLGLRYQSSRSHMYNPEEKISSEDLEKSILRWTAAWKGSGICDIIVKTLKANAETMPRINRVVCFGLGCLNRDSKDGPGMCYVQHLAAATIRDTLQTAQPNDQGHPNVIEVHAQDPEYTPRCKGLLEKINIKTVNATLAEGMTLIDKNTFVMTMTSDPDIFDPVVVLTLPEGPAGLWSYKITGNVEDLSTVIAETKRDELDTSEIVSDRMWNYIQSCKRFPITGSDWFGVAPIKSISGFDANGNPIYRLDENGNVVCKTVDTELYLRKLPESK</sequence>
<dbReference type="EMBL" id="ML976982">
    <property type="protein sequence ID" value="KAF1960528.1"/>
    <property type="molecule type" value="Genomic_DNA"/>
</dbReference>
<feature type="domain" description="SRR1-like" evidence="1">
    <location>
        <begin position="230"/>
        <end position="337"/>
    </location>
</feature>
<reference evidence="2" key="1">
    <citation type="journal article" date="2020" name="Stud. Mycol.">
        <title>101 Dothideomycetes genomes: a test case for predicting lifestyles and emergence of pathogens.</title>
        <authorList>
            <person name="Haridas S."/>
            <person name="Albert R."/>
            <person name="Binder M."/>
            <person name="Bloem J."/>
            <person name="Labutti K."/>
            <person name="Salamov A."/>
            <person name="Andreopoulos B."/>
            <person name="Baker S."/>
            <person name="Barry K."/>
            <person name="Bills G."/>
            <person name="Bluhm B."/>
            <person name="Cannon C."/>
            <person name="Castanera R."/>
            <person name="Culley D."/>
            <person name="Daum C."/>
            <person name="Ezra D."/>
            <person name="Gonzalez J."/>
            <person name="Henrissat B."/>
            <person name="Kuo A."/>
            <person name="Liang C."/>
            <person name="Lipzen A."/>
            <person name="Lutzoni F."/>
            <person name="Magnuson J."/>
            <person name="Mondo S."/>
            <person name="Nolan M."/>
            <person name="Ohm R."/>
            <person name="Pangilinan J."/>
            <person name="Park H.-J."/>
            <person name="Ramirez L."/>
            <person name="Alfaro M."/>
            <person name="Sun H."/>
            <person name="Tritt A."/>
            <person name="Yoshinaga Y."/>
            <person name="Zwiers L.-H."/>
            <person name="Turgeon B."/>
            <person name="Goodwin S."/>
            <person name="Spatafora J."/>
            <person name="Crous P."/>
            <person name="Grigoriev I."/>
        </authorList>
    </citation>
    <scope>NUCLEOTIDE SEQUENCE</scope>
    <source>
        <strain evidence="2">CBS 675.92</strain>
    </source>
</reference>
<evidence type="ECO:0000313" key="2">
    <source>
        <dbReference type="EMBL" id="KAF1960528.1"/>
    </source>
</evidence>
<dbReference type="PANTHER" id="PTHR42080:SF1">
    <property type="entry name" value="SRR1-LIKE DOMAIN-CONTAINING PROTEIN"/>
    <property type="match status" value="1"/>
</dbReference>
<dbReference type="Proteomes" id="UP000800035">
    <property type="component" value="Unassembled WGS sequence"/>
</dbReference>
<evidence type="ECO:0000259" key="1">
    <source>
        <dbReference type="Pfam" id="PF07985"/>
    </source>
</evidence>
<dbReference type="OrthoDB" id="5230585at2759"/>
<protein>
    <recommendedName>
        <fullName evidence="1">SRR1-like domain-containing protein</fullName>
    </recommendedName>
</protein>
<gene>
    <name evidence="2" type="ORF">CC80DRAFT_580144</name>
</gene>
<dbReference type="PANTHER" id="PTHR42080">
    <property type="entry name" value="SRR1 DOMAIN-CONTAINING PROTEIN"/>
    <property type="match status" value="1"/>
</dbReference>
<organism evidence="2 3">
    <name type="scientific">Byssothecium circinans</name>
    <dbReference type="NCBI Taxonomy" id="147558"/>
    <lineage>
        <taxon>Eukaryota</taxon>
        <taxon>Fungi</taxon>
        <taxon>Dikarya</taxon>
        <taxon>Ascomycota</taxon>
        <taxon>Pezizomycotina</taxon>
        <taxon>Dothideomycetes</taxon>
        <taxon>Pleosporomycetidae</taxon>
        <taxon>Pleosporales</taxon>
        <taxon>Massarineae</taxon>
        <taxon>Massarinaceae</taxon>
        <taxon>Byssothecium</taxon>
    </lineage>
</organism>
<proteinExistence type="predicted"/>
<name>A0A6A5U749_9PLEO</name>
<keyword evidence="3" id="KW-1185">Reference proteome</keyword>
<evidence type="ECO:0000313" key="3">
    <source>
        <dbReference type="Proteomes" id="UP000800035"/>
    </source>
</evidence>
<dbReference type="Pfam" id="PF07985">
    <property type="entry name" value="SRR1"/>
    <property type="match status" value="1"/>
</dbReference>
<dbReference type="AlphaFoldDB" id="A0A6A5U749"/>